<keyword evidence="4 7" id="KW-0812">Transmembrane</keyword>
<name>A0A1W7D0F2_9ACTN</name>
<evidence type="ECO:0000256" key="7">
    <source>
        <dbReference type="RuleBase" id="RU367016"/>
    </source>
</evidence>
<keyword evidence="3 7" id="KW-1003">Cell membrane</keyword>
<feature type="transmembrane region" description="Helical" evidence="7">
    <location>
        <begin position="153"/>
        <end position="176"/>
    </location>
</feature>
<dbReference type="PANTHER" id="PTHR30353">
    <property type="entry name" value="INNER MEMBRANE PROTEIN DEDA-RELATED"/>
    <property type="match status" value="1"/>
</dbReference>
<protein>
    <recommendedName>
        <fullName evidence="9">VTT domain-containing protein</fullName>
    </recommendedName>
</protein>
<sequence length="206" mass="20919">MDGTLWMYLALALTTAPPLVPNAALVASAGALAQAGELSLPLVLFVVAATATAGDAAVYGIGRLGGGRARSWLARDARRRAALAWTGDRMRVHGLPFVIAVRFVPSGRLIGGLTAALVDYPFRRYLLGAGIAQCLWAGYSVALGYWGGGALGGVWSAMAVGWAVSLAVAALAHLVARRLSRSPRPASAGARRGAAGGAPGGVPPIP</sequence>
<feature type="region of interest" description="Disordered" evidence="8">
    <location>
        <begin position="184"/>
        <end position="206"/>
    </location>
</feature>
<evidence type="ECO:0000256" key="4">
    <source>
        <dbReference type="ARBA" id="ARBA00022692"/>
    </source>
</evidence>
<accession>A0A1W7D0F2</accession>
<feature type="transmembrane region" description="Helical" evidence="7">
    <location>
        <begin position="125"/>
        <end position="147"/>
    </location>
</feature>
<comment type="similarity">
    <text evidence="2 7">Belongs to the DedA family.</text>
</comment>
<organism evidence="10 11">
    <name type="scientific">Streptomyces marincola</name>
    <dbReference type="NCBI Taxonomy" id="2878388"/>
    <lineage>
        <taxon>Bacteria</taxon>
        <taxon>Bacillati</taxon>
        <taxon>Actinomycetota</taxon>
        <taxon>Actinomycetes</taxon>
        <taxon>Kitasatosporales</taxon>
        <taxon>Streptomycetaceae</taxon>
        <taxon>Streptomyces</taxon>
    </lineage>
</organism>
<comment type="caution">
    <text evidence="7">Lacks conserved residue(s) required for the propagation of feature annotation.</text>
</comment>
<feature type="compositionally biased region" description="Low complexity" evidence="8">
    <location>
        <begin position="184"/>
        <end position="193"/>
    </location>
</feature>
<evidence type="ECO:0000256" key="2">
    <source>
        <dbReference type="ARBA" id="ARBA00010792"/>
    </source>
</evidence>
<evidence type="ECO:0000256" key="8">
    <source>
        <dbReference type="SAM" id="MobiDB-lite"/>
    </source>
</evidence>
<keyword evidence="6 7" id="KW-0472">Membrane</keyword>
<feature type="domain" description="VTT" evidence="9">
    <location>
        <begin position="20"/>
        <end position="145"/>
    </location>
</feature>
<evidence type="ECO:0000256" key="3">
    <source>
        <dbReference type="ARBA" id="ARBA00022475"/>
    </source>
</evidence>
<dbReference type="Pfam" id="PF09335">
    <property type="entry name" value="VTT_dom"/>
    <property type="match status" value="1"/>
</dbReference>
<evidence type="ECO:0000259" key="9">
    <source>
        <dbReference type="Pfam" id="PF09335"/>
    </source>
</evidence>
<evidence type="ECO:0000256" key="6">
    <source>
        <dbReference type="ARBA" id="ARBA00023136"/>
    </source>
</evidence>
<dbReference type="OrthoDB" id="3693767at2"/>
<dbReference type="AlphaFoldDB" id="A0A1W7D0F2"/>
<comment type="subcellular location">
    <subcellularLocation>
        <location evidence="1 7">Cell membrane</location>
        <topology evidence="1 7">Multi-pass membrane protein</topology>
    </subcellularLocation>
</comment>
<proteinExistence type="inferred from homology"/>
<evidence type="ECO:0000256" key="1">
    <source>
        <dbReference type="ARBA" id="ARBA00004651"/>
    </source>
</evidence>
<keyword evidence="11" id="KW-1185">Reference proteome</keyword>
<evidence type="ECO:0000313" key="10">
    <source>
        <dbReference type="EMBL" id="ARQ70485.1"/>
    </source>
</evidence>
<dbReference type="GO" id="GO:0005886">
    <property type="term" value="C:plasma membrane"/>
    <property type="evidence" value="ECO:0007669"/>
    <property type="project" value="UniProtKB-SubCell"/>
</dbReference>
<reference evidence="10 11" key="1">
    <citation type="submission" date="2017-05" db="EMBL/GenBank/DDBJ databases">
        <title>Complete genome sequence of Streptomyces sp. SCSIO 03032 revealed the diverse biosynthetic pathways for its bioactive secondary metabolites.</title>
        <authorList>
            <person name="Ma L."/>
            <person name="Zhu Y."/>
            <person name="Zhang W."/>
            <person name="Zhang G."/>
            <person name="Tian X."/>
            <person name="Zhang S."/>
            <person name="Zhang C."/>
        </authorList>
    </citation>
    <scope>NUCLEOTIDE SEQUENCE [LARGE SCALE GENOMIC DNA]</scope>
    <source>
        <strain evidence="10 11">SCSIO 03032</strain>
    </source>
</reference>
<gene>
    <name evidence="10" type="ORF">CAG99_18005</name>
</gene>
<dbReference type="InterPro" id="IPR032816">
    <property type="entry name" value="VTT_dom"/>
</dbReference>
<dbReference type="RefSeq" id="WP_086160337.1">
    <property type="nucleotide sequence ID" value="NZ_CP021121.1"/>
</dbReference>
<feature type="transmembrane region" description="Helical" evidence="7">
    <location>
        <begin position="43"/>
        <end position="62"/>
    </location>
</feature>
<dbReference type="EMBL" id="CP021121">
    <property type="protein sequence ID" value="ARQ70485.1"/>
    <property type="molecule type" value="Genomic_DNA"/>
</dbReference>
<dbReference type="Proteomes" id="UP000194218">
    <property type="component" value="Chromosome"/>
</dbReference>
<evidence type="ECO:0000313" key="11">
    <source>
        <dbReference type="Proteomes" id="UP000194218"/>
    </source>
</evidence>
<dbReference type="InterPro" id="IPR032818">
    <property type="entry name" value="DedA-like"/>
</dbReference>
<evidence type="ECO:0000256" key="5">
    <source>
        <dbReference type="ARBA" id="ARBA00022989"/>
    </source>
</evidence>
<keyword evidence="5 7" id="KW-1133">Transmembrane helix</keyword>
<dbReference type="PANTHER" id="PTHR30353:SF0">
    <property type="entry name" value="TRANSMEMBRANE PROTEIN"/>
    <property type="match status" value="1"/>
</dbReference>
<dbReference type="KEGG" id="smao:CAG99_18005"/>